<dbReference type="CDD" id="cd04301">
    <property type="entry name" value="NAT_SF"/>
    <property type="match status" value="1"/>
</dbReference>
<name>A0A1G2IEC7_9BACT</name>
<dbReference type="Pfam" id="PF00583">
    <property type="entry name" value="Acetyltransf_1"/>
    <property type="match status" value="1"/>
</dbReference>
<proteinExistence type="predicted"/>
<dbReference type="AlphaFoldDB" id="A0A1G2IEC7"/>
<gene>
    <name evidence="2" type="ORF">A2908_01150</name>
</gene>
<dbReference type="Gene3D" id="3.40.630.30">
    <property type="match status" value="1"/>
</dbReference>
<comment type="caution">
    <text evidence="2">The sequence shown here is derived from an EMBL/GenBank/DDBJ whole genome shotgun (WGS) entry which is preliminary data.</text>
</comment>
<evidence type="ECO:0000313" key="2">
    <source>
        <dbReference type="EMBL" id="OGZ73119.1"/>
    </source>
</evidence>
<dbReference type="GO" id="GO:0016747">
    <property type="term" value="F:acyltransferase activity, transferring groups other than amino-acyl groups"/>
    <property type="evidence" value="ECO:0007669"/>
    <property type="project" value="InterPro"/>
</dbReference>
<reference evidence="2 3" key="1">
    <citation type="journal article" date="2016" name="Nat. Commun.">
        <title>Thousands of microbial genomes shed light on interconnected biogeochemical processes in an aquifer system.</title>
        <authorList>
            <person name="Anantharaman K."/>
            <person name="Brown C.T."/>
            <person name="Hug L.A."/>
            <person name="Sharon I."/>
            <person name="Castelle C.J."/>
            <person name="Probst A.J."/>
            <person name="Thomas B.C."/>
            <person name="Singh A."/>
            <person name="Wilkins M.J."/>
            <person name="Karaoz U."/>
            <person name="Brodie E.L."/>
            <person name="Williams K.H."/>
            <person name="Hubbard S.S."/>
            <person name="Banfield J.F."/>
        </authorList>
    </citation>
    <scope>NUCLEOTIDE SEQUENCE [LARGE SCALE GENOMIC DNA]</scope>
</reference>
<feature type="domain" description="N-acetyltransferase" evidence="1">
    <location>
        <begin position="9"/>
        <end position="179"/>
    </location>
</feature>
<evidence type="ECO:0000259" key="1">
    <source>
        <dbReference type="PROSITE" id="PS51186"/>
    </source>
</evidence>
<dbReference type="SUPFAM" id="SSF55729">
    <property type="entry name" value="Acyl-CoA N-acyltransferases (Nat)"/>
    <property type="match status" value="1"/>
</dbReference>
<accession>A0A1G2IEC7</accession>
<dbReference type="PANTHER" id="PTHR43415">
    <property type="entry name" value="SPERMIDINE N(1)-ACETYLTRANSFERASE"/>
    <property type="match status" value="1"/>
</dbReference>
<evidence type="ECO:0000313" key="3">
    <source>
        <dbReference type="Proteomes" id="UP000176774"/>
    </source>
</evidence>
<dbReference type="InterPro" id="IPR016181">
    <property type="entry name" value="Acyl_CoA_acyltransferase"/>
</dbReference>
<dbReference type="STRING" id="1802214.A2908_01150"/>
<dbReference type="PROSITE" id="PS51186">
    <property type="entry name" value="GNAT"/>
    <property type="match status" value="1"/>
</dbReference>
<dbReference type="Proteomes" id="UP000176774">
    <property type="component" value="Unassembled WGS sequence"/>
</dbReference>
<dbReference type="InterPro" id="IPR000182">
    <property type="entry name" value="GNAT_dom"/>
</dbReference>
<protein>
    <recommendedName>
        <fullName evidence="1">N-acetyltransferase domain-containing protein</fullName>
    </recommendedName>
</protein>
<organism evidence="2 3">
    <name type="scientific">Candidatus Staskawiczbacteria bacterium RIFCSPLOWO2_01_FULL_38_12b</name>
    <dbReference type="NCBI Taxonomy" id="1802214"/>
    <lineage>
        <taxon>Bacteria</taxon>
        <taxon>Candidatus Staskawicziibacteriota</taxon>
    </lineage>
</organism>
<dbReference type="PANTHER" id="PTHR43415:SF3">
    <property type="entry name" value="GNAT-FAMILY ACETYLTRANSFERASE"/>
    <property type="match status" value="1"/>
</dbReference>
<sequence>MKIFGNKKITIRNLIKSDIKQAKKFQDFINSLAKEDAKILINEKTSLKDEIIFLDNILKTTKRRNKVFLLAESDGNVVGTVSVELDKFRRNHIGKFGIAIRVGYRGMGLGKYLMTEIITLAKKELKPKPKIIQLEVYVSNKPAINLYKKMEFKIVAKIPKQVQYKGKLIDDFIMILYIRK</sequence>
<dbReference type="EMBL" id="MHPA01000015">
    <property type="protein sequence ID" value="OGZ73119.1"/>
    <property type="molecule type" value="Genomic_DNA"/>
</dbReference>